<evidence type="ECO:0000256" key="6">
    <source>
        <dbReference type="SAM" id="Phobius"/>
    </source>
</evidence>
<dbReference type="PANTHER" id="PTHR33406:SF13">
    <property type="entry name" value="MEMBRANE PROTEIN YDFJ"/>
    <property type="match status" value="1"/>
</dbReference>
<feature type="transmembrane region" description="Helical" evidence="6">
    <location>
        <begin position="359"/>
        <end position="379"/>
    </location>
</feature>
<evidence type="ECO:0000313" key="9">
    <source>
        <dbReference type="Proteomes" id="UP000228754"/>
    </source>
</evidence>
<evidence type="ECO:0000256" key="4">
    <source>
        <dbReference type="ARBA" id="ARBA00022989"/>
    </source>
</evidence>
<dbReference type="GO" id="GO:0005886">
    <property type="term" value="C:plasma membrane"/>
    <property type="evidence" value="ECO:0007669"/>
    <property type="project" value="UniProtKB-SubCell"/>
</dbReference>
<dbReference type="Gene3D" id="1.20.1640.10">
    <property type="entry name" value="Multidrug efflux transporter AcrB transmembrane domain"/>
    <property type="match status" value="2"/>
</dbReference>
<dbReference type="Pfam" id="PF03176">
    <property type="entry name" value="MMPL"/>
    <property type="match status" value="2"/>
</dbReference>
<dbReference type="SUPFAM" id="SSF82866">
    <property type="entry name" value="Multidrug efflux transporter AcrB transmembrane domain"/>
    <property type="match status" value="2"/>
</dbReference>
<dbReference type="EMBL" id="NKHG01000013">
    <property type="protein sequence ID" value="PCK23068.1"/>
    <property type="molecule type" value="Genomic_DNA"/>
</dbReference>
<evidence type="ECO:0000256" key="5">
    <source>
        <dbReference type="ARBA" id="ARBA00023136"/>
    </source>
</evidence>
<gene>
    <name evidence="8" type="ORF">CEY02_01985</name>
</gene>
<feature type="transmembrane region" description="Helical" evidence="6">
    <location>
        <begin position="179"/>
        <end position="199"/>
    </location>
</feature>
<protein>
    <recommendedName>
        <fullName evidence="7">SSD domain-containing protein</fullName>
    </recommendedName>
</protein>
<evidence type="ECO:0000256" key="1">
    <source>
        <dbReference type="ARBA" id="ARBA00004651"/>
    </source>
</evidence>
<reference evidence="8 9" key="1">
    <citation type="submission" date="2017-06" db="EMBL/GenBank/DDBJ databases">
        <title>Draft Genome Sequence of Bacillus sp Strain 36R Isolated from saline sediment at Atanasia, Sonora, Mexico.</title>
        <authorList>
            <person name="Sanchez Diaz R."/>
            <person name="Quiroz Macias M.E."/>
            <person name="Ibarra Gamez J.C."/>
            <person name="Enciso Ibarra J."/>
            <person name="Gomez Gil B."/>
            <person name="Galaviz Silva L."/>
        </authorList>
    </citation>
    <scope>NUCLEOTIDE SEQUENCE [LARGE SCALE GENOMIC DNA]</scope>
    <source>
        <strain evidence="8 9">36R_ATNSAL</strain>
    </source>
</reference>
<dbReference type="OrthoDB" id="7051771at2"/>
<comment type="subcellular location">
    <subcellularLocation>
        <location evidence="1">Cell membrane</location>
        <topology evidence="1">Multi-pass membrane protein</topology>
    </subcellularLocation>
</comment>
<evidence type="ECO:0000256" key="3">
    <source>
        <dbReference type="ARBA" id="ARBA00022692"/>
    </source>
</evidence>
<feature type="transmembrane region" description="Helical" evidence="6">
    <location>
        <begin position="511"/>
        <end position="531"/>
    </location>
</feature>
<dbReference type="PROSITE" id="PS50156">
    <property type="entry name" value="SSD"/>
    <property type="match status" value="1"/>
</dbReference>
<keyword evidence="5 6" id="KW-0472">Membrane</keyword>
<evidence type="ECO:0000259" key="7">
    <source>
        <dbReference type="PROSITE" id="PS50156"/>
    </source>
</evidence>
<keyword evidence="2" id="KW-1003">Cell membrane</keyword>
<feature type="transmembrane region" description="Helical" evidence="6">
    <location>
        <begin position="579"/>
        <end position="601"/>
    </location>
</feature>
<feature type="transmembrane region" description="Helical" evidence="6">
    <location>
        <begin position="206"/>
        <end position="224"/>
    </location>
</feature>
<name>A0A2A5J0F6_BACPU</name>
<dbReference type="InterPro" id="IPR004869">
    <property type="entry name" value="MMPL_dom"/>
</dbReference>
<feature type="transmembrane region" description="Helical" evidence="6">
    <location>
        <begin position="271"/>
        <end position="295"/>
    </location>
</feature>
<dbReference type="PANTHER" id="PTHR33406">
    <property type="entry name" value="MEMBRANE PROTEIN MJ1562-RELATED"/>
    <property type="match status" value="1"/>
</dbReference>
<dbReference type="InterPro" id="IPR000731">
    <property type="entry name" value="SSD"/>
</dbReference>
<dbReference type="InterPro" id="IPR050545">
    <property type="entry name" value="Mycobact_MmpL"/>
</dbReference>
<accession>A0A2A5J0F6</accession>
<evidence type="ECO:0000256" key="2">
    <source>
        <dbReference type="ARBA" id="ARBA00022475"/>
    </source>
</evidence>
<feature type="domain" description="SSD" evidence="7">
    <location>
        <begin position="203"/>
        <end position="328"/>
    </location>
</feature>
<organism evidence="8 9">
    <name type="scientific">Bacillus pumilus</name>
    <name type="common">Bacillus mesentericus</name>
    <dbReference type="NCBI Taxonomy" id="1408"/>
    <lineage>
        <taxon>Bacteria</taxon>
        <taxon>Bacillati</taxon>
        <taxon>Bacillota</taxon>
        <taxon>Bacilli</taxon>
        <taxon>Bacillales</taxon>
        <taxon>Bacillaceae</taxon>
        <taxon>Bacillus</taxon>
    </lineage>
</organism>
<keyword evidence="3 6" id="KW-0812">Transmembrane</keyword>
<proteinExistence type="predicted"/>
<evidence type="ECO:0000313" key="8">
    <source>
        <dbReference type="EMBL" id="PCK23068.1"/>
    </source>
</evidence>
<dbReference type="AlphaFoldDB" id="A0A2A5J0F6"/>
<feature type="transmembrane region" description="Helical" evidence="6">
    <location>
        <begin position="230"/>
        <end position="250"/>
    </location>
</feature>
<dbReference type="Proteomes" id="UP000228754">
    <property type="component" value="Unassembled WGS sequence"/>
</dbReference>
<sequence>MSKMLYKLGGWVARHRVKVICAWIVVLVASIGLAITLKPSFSEGMSIPDTPSEKAMDVFQKEFPHGPDKGSIRVIFGAEDGEKLTAKTAKKAIENTFKEINKDDSVDSIASPFVTGTIAEDGTVAYADIKYKSSADDIKDDSIKHLKDSLKWADDEGLQTELSGDIPGAEMEIGGVSEIVGIILAFVVLAITFGSLLIAGLPILTALIGLGVSIGLVLIGTQVFDIASVSLSLAGMIGLAVGIDYALFIFTKHRQFLGEGIQKNESIARATGTAGSAVVFAGLTVIVALCGLTVVNIPFMSAMGLTAGLSVLMAVLASITFVPAVLSIVGKRMVPKSKKKEKQSAETNVWGRFVTKNPIMLSICSILILLVISIPSMHLELGLPDAGMKAKDNPDRRAYDLLAAGFGEGFNGQLTLVADATSVTGNKAKAFADAVKEIKGLDHVASVTPARPNKEGNFAIITVVPETGPNDEATKDLVQDVRSLSDKNGVDLLVTGSTAVNIDISDRLNDAIPVFAVLIVGFAFVLLTIVFRSLLVPLVAVAGFILTMTATLGVCVFVLQDGNLIDFFKIPEKGPILAFLPILSIGILFGLAMDYQVFLVSRMREEYVKTKNPVQAIQAGLKHSGPVVIAAGLIMIFVFAGFIFAGEASIKANGLALSFGVLFDAFIVRMTLIPSVMKLMGNAAWYLPKWLDKIIPNVDIEGHQLTKEIQPEIDYEQKKQISM</sequence>
<feature type="transmembrane region" description="Helical" evidence="6">
    <location>
        <begin position="538"/>
        <end position="559"/>
    </location>
</feature>
<comment type="caution">
    <text evidence="8">The sequence shown here is derived from an EMBL/GenBank/DDBJ whole genome shotgun (WGS) entry which is preliminary data.</text>
</comment>
<feature type="transmembrane region" description="Helical" evidence="6">
    <location>
        <begin position="627"/>
        <end position="646"/>
    </location>
</feature>
<feature type="transmembrane region" description="Helical" evidence="6">
    <location>
        <begin position="307"/>
        <end position="330"/>
    </location>
</feature>
<keyword evidence="4 6" id="KW-1133">Transmembrane helix</keyword>